<reference evidence="2 3" key="1">
    <citation type="journal article" date="2010" name="Science">
        <title>Pathogenicity determinants in smut fungi revealed by genome comparison.</title>
        <authorList>
            <person name="Schirawski J."/>
            <person name="Mannhaupt G."/>
            <person name="Muench K."/>
            <person name="Brefort T."/>
            <person name="Schipper K."/>
            <person name="Doehlemann G."/>
            <person name="Di Stasio M."/>
            <person name="Roessel N."/>
            <person name="Mendoza-Mendoza A."/>
            <person name="Pester D."/>
            <person name="Mueller O."/>
            <person name="Winterberg B."/>
            <person name="Meyer E."/>
            <person name="Ghareeb H."/>
            <person name="Wollenberg T."/>
            <person name="Muensterkoetter M."/>
            <person name="Wong P."/>
            <person name="Walter M."/>
            <person name="Stukenbrock E."/>
            <person name="Gueldener U."/>
            <person name="Kahmann R."/>
        </authorList>
    </citation>
    <scope>NUCLEOTIDE SEQUENCE [LARGE SCALE GENOMIC DNA]</scope>
    <source>
        <strain evidence="3">SRZ2</strain>
    </source>
</reference>
<protein>
    <submittedName>
        <fullName evidence="2">Uncharacterized protein</fullName>
    </submittedName>
</protein>
<dbReference type="OrthoDB" id="10674331at2759"/>
<feature type="region of interest" description="Disordered" evidence="1">
    <location>
        <begin position="310"/>
        <end position="441"/>
    </location>
</feature>
<feature type="compositionally biased region" description="Low complexity" evidence="1">
    <location>
        <begin position="62"/>
        <end position="77"/>
    </location>
</feature>
<feature type="compositionally biased region" description="Low complexity" evidence="1">
    <location>
        <begin position="322"/>
        <end position="332"/>
    </location>
</feature>
<feature type="compositionally biased region" description="Low complexity" evidence="1">
    <location>
        <begin position="1"/>
        <end position="32"/>
    </location>
</feature>
<sequence>MTPVTPTSTSSTPSTSTSSTSSTPSTPATGTTIRSDTADRRAVEHLLPACDPRTPTPATRRSQAPAPGDAASSAACSARLTGRAASVIDLTSTPATPIRTRTTGVGSGTLMDRLESTFGATGRVRASSVRPLPRPAVEATAHVGASMSNGIRAPSVAVKSEDTDAPLCLKSTVCIEIKDEDSTPAPGTPAPSTPRAAPLPTIAPASTTRSTTPSPSHQRHTTPSTRIRTTSSTAPRLPISARSPTPVTPLAAFAHRRRSGSVVPYARGGRARSVPAAVPAAVHPGWGGVDMRRQPADVVMEDAFAVPSASMTSRMRRSGAGRAPSVARSISRARSRTPGMSRSRAPTPATASTSQPVRAAPTCPTARVTTDISASSSEDSGSEDDDDVVVVGTGQASTRTQQPTGSQRRSADRSSRHVVEVAPAQGNDREPGPRRRPRTYRYVLPPPPALLPPFPPPIPPIPTGQLHGANPTLPSSPAPRAPHSTSVLIELSGAVTISDRLQIESNTLPSAKDTNGMRATLIKTIERTLGQRPIEREH</sequence>
<feature type="compositionally biased region" description="Low complexity" evidence="1">
    <location>
        <begin position="193"/>
        <end position="233"/>
    </location>
</feature>
<feature type="region of interest" description="Disordered" evidence="1">
    <location>
        <begin position="179"/>
        <end position="246"/>
    </location>
</feature>
<dbReference type="AlphaFoldDB" id="E6ZLF7"/>
<feature type="compositionally biased region" description="Basic and acidic residues" evidence="1">
    <location>
        <begin position="409"/>
        <end position="419"/>
    </location>
</feature>
<dbReference type="VEuPathDB" id="FungiDB:sr12025"/>
<dbReference type="Proteomes" id="UP000008867">
    <property type="component" value="Chromosome 1"/>
</dbReference>
<accession>E6ZLF7</accession>
<dbReference type="EMBL" id="FQ311430">
    <property type="protein sequence ID" value="CBQ68160.1"/>
    <property type="molecule type" value="Genomic_DNA"/>
</dbReference>
<evidence type="ECO:0000313" key="2">
    <source>
        <dbReference type="EMBL" id="CBQ68160.1"/>
    </source>
</evidence>
<evidence type="ECO:0000256" key="1">
    <source>
        <dbReference type="SAM" id="MobiDB-lite"/>
    </source>
</evidence>
<feature type="region of interest" description="Disordered" evidence="1">
    <location>
        <begin position="1"/>
        <end position="77"/>
    </location>
</feature>
<name>E6ZLF7_SPORE</name>
<dbReference type="eggNOG" id="ENOG502TKPJ">
    <property type="taxonomic scope" value="Eukaryota"/>
</dbReference>
<dbReference type="HOGENOM" id="CLU_506385_0_0_1"/>
<feature type="region of interest" description="Disordered" evidence="1">
    <location>
        <begin position="459"/>
        <end position="483"/>
    </location>
</feature>
<proteinExistence type="predicted"/>
<evidence type="ECO:0000313" key="3">
    <source>
        <dbReference type="Proteomes" id="UP000008867"/>
    </source>
</evidence>
<gene>
    <name evidence="2" type="ORF">sr12025</name>
</gene>
<feature type="compositionally biased region" description="Polar residues" evidence="1">
    <location>
        <begin position="394"/>
        <end position="408"/>
    </location>
</feature>
<keyword evidence="3" id="KW-1185">Reference proteome</keyword>
<organism evidence="2 3">
    <name type="scientific">Sporisorium reilianum (strain SRZ2)</name>
    <name type="common">Maize head smut fungus</name>
    <dbReference type="NCBI Taxonomy" id="999809"/>
    <lineage>
        <taxon>Eukaryota</taxon>
        <taxon>Fungi</taxon>
        <taxon>Dikarya</taxon>
        <taxon>Basidiomycota</taxon>
        <taxon>Ustilaginomycotina</taxon>
        <taxon>Ustilaginomycetes</taxon>
        <taxon>Ustilaginales</taxon>
        <taxon>Ustilaginaceae</taxon>
        <taxon>Sporisorium</taxon>
    </lineage>
</organism>